<dbReference type="GO" id="GO:0000976">
    <property type="term" value="F:transcription cis-regulatory region binding"/>
    <property type="evidence" value="ECO:0007669"/>
    <property type="project" value="TreeGrafter"/>
</dbReference>
<dbReference type="PANTHER" id="PTHR48111:SF22">
    <property type="entry name" value="REGULATOR OF RPOS"/>
    <property type="match status" value="1"/>
</dbReference>
<reference evidence="10 11" key="1">
    <citation type="journal article" date="2015" name="Genome Announc.">
        <title>Expanding the biotechnology potential of lactobacilli through comparative genomics of 213 strains and associated genera.</title>
        <authorList>
            <person name="Sun Z."/>
            <person name="Harris H.M."/>
            <person name="McCann A."/>
            <person name="Guo C."/>
            <person name="Argimon S."/>
            <person name="Zhang W."/>
            <person name="Yang X."/>
            <person name="Jeffery I.B."/>
            <person name="Cooney J.C."/>
            <person name="Kagawa T.F."/>
            <person name="Liu W."/>
            <person name="Song Y."/>
            <person name="Salvetti E."/>
            <person name="Wrobel A."/>
            <person name="Rasinkangas P."/>
            <person name="Parkhill J."/>
            <person name="Rea M.C."/>
            <person name="O'Sullivan O."/>
            <person name="Ritari J."/>
            <person name="Douillard F.P."/>
            <person name="Paul Ross R."/>
            <person name="Yang R."/>
            <person name="Briner A.E."/>
            <person name="Felis G.E."/>
            <person name="de Vos W.M."/>
            <person name="Barrangou R."/>
            <person name="Klaenhammer T.R."/>
            <person name="Caufield P.W."/>
            <person name="Cui Y."/>
            <person name="Zhang H."/>
            <person name="O'Toole P.W."/>
        </authorList>
    </citation>
    <scope>NUCLEOTIDE SEQUENCE [LARGE SCALE GENOMIC DNA]</scope>
    <source>
        <strain evidence="10 11">DSM 15814</strain>
    </source>
</reference>
<proteinExistence type="predicted"/>
<dbReference type="SMART" id="SM00448">
    <property type="entry name" value="REC"/>
    <property type="match status" value="1"/>
</dbReference>
<dbReference type="PROSITE" id="PS51755">
    <property type="entry name" value="OMPR_PHOB"/>
    <property type="match status" value="1"/>
</dbReference>
<dbReference type="InterPro" id="IPR001789">
    <property type="entry name" value="Sig_transdc_resp-reg_receiver"/>
</dbReference>
<dbReference type="CDD" id="cd17574">
    <property type="entry name" value="REC_OmpR"/>
    <property type="match status" value="1"/>
</dbReference>
<dbReference type="Pfam" id="PF00486">
    <property type="entry name" value="Trans_reg_C"/>
    <property type="match status" value="1"/>
</dbReference>
<dbReference type="PATRIC" id="fig|1114972.6.peg.1266"/>
<evidence type="ECO:0000313" key="10">
    <source>
        <dbReference type="EMBL" id="KRL56953.1"/>
    </source>
</evidence>
<keyword evidence="2" id="KW-0902">Two-component regulatory system</keyword>
<feature type="domain" description="Response regulatory" evidence="8">
    <location>
        <begin position="10"/>
        <end position="126"/>
    </location>
</feature>
<keyword evidence="1 6" id="KW-0597">Phosphoprotein</keyword>
<dbReference type="Gene3D" id="6.10.250.690">
    <property type="match status" value="1"/>
</dbReference>
<dbReference type="PANTHER" id="PTHR48111">
    <property type="entry name" value="REGULATOR OF RPOS"/>
    <property type="match status" value="1"/>
</dbReference>
<feature type="modified residue" description="4-aspartylphosphate" evidence="6">
    <location>
        <position position="61"/>
    </location>
</feature>
<dbReference type="FunFam" id="1.10.10.10:FF:000005">
    <property type="entry name" value="Two-component system response regulator"/>
    <property type="match status" value="1"/>
</dbReference>
<dbReference type="PROSITE" id="PS50110">
    <property type="entry name" value="RESPONSE_REGULATORY"/>
    <property type="match status" value="1"/>
</dbReference>
<dbReference type="InterPro" id="IPR036388">
    <property type="entry name" value="WH-like_DNA-bd_sf"/>
</dbReference>
<keyword evidence="3" id="KW-0805">Transcription regulation</keyword>
<dbReference type="SUPFAM" id="SSF46894">
    <property type="entry name" value="C-terminal effector domain of the bipartite response regulators"/>
    <property type="match status" value="1"/>
</dbReference>
<evidence type="ECO:0000256" key="3">
    <source>
        <dbReference type="ARBA" id="ARBA00023015"/>
    </source>
</evidence>
<dbReference type="AlphaFoldDB" id="A0A0R1RL57"/>
<evidence type="ECO:0000256" key="1">
    <source>
        <dbReference type="ARBA" id="ARBA00022553"/>
    </source>
</evidence>
<keyword evidence="5" id="KW-0804">Transcription</keyword>
<dbReference type="GO" id="GO:0005829">
    <property type="term" value="C:cytosol"/>
    <property type="evidence" value="ECO:0007669"/>
    <property type="project" value="TreeGrafter"/>
</dbReference>
<feature type="DNA-binding region" description="OmpR/PhoB-type" evidence="7">
    <location>
        <begin position="136"/>
        <end position="234"/>
    </location>
</feature>
<evidence type="ECO:0000256" key="7">
    <source>
        <dbReference type="PROSITE-ProRule" id="PRU01091"/>
    </source>
</evidence>
<dbReference type="InterPro" id="IPR016032">
    <property type="entry name" value="Sig_transdc_resp-reg_C-effctor"/>
</dbReference>
<evidence type="ECO:0000256" key="4">
    <source>
        <dbReference type="ARBA" id="ARBA00023125"/>
    </source>
</evidence>
<dbReference type="SMART" id="SM00862">
    <property type="entry name" value="Trans_reg_C"/>
    <property type="match status" value="1"/>
</dbReference>
<evidence type="ECO:0000256" key="6">
    <source>
        <dbReference type="PROSITE-ProRule" id="PRU00169"/>
    </source>
</evidence>
<dbReference type="InterPro" id="IPR011006">
    <property type="entry name" value="CheY-like_superfamily"/>
</dbReference>
<dbReference type="Pfam" id="PF00072">
    <property type="entry name" value="Response_reg"/>
    <property type="match status" value="1"/>
</dbReference>
<evidence type="ECO:0000256" key="5">
    <source>
        <dbReference type="ARBA" id="ARBA00023163"/>
    </source>
</evidence>
<gene>
    <name evidence="10" type="ORF">FD35_GL001250</name>
</gene>
<name>A0A0R1RL57_9LACO</name>
<keyword evidence="11" id="KW-1185">Reference proteome</keyword>
<dbReference type="STRING" id="1114972.FD35_GL001250"/>
<evidence type="ECO:0000259" key="8">
    <source>
        <dbReference type="PROSITE" id="PS50110"/>
    </source>
</evidence>
<evidence type="ECO:0000256" key="2">
    <source>
        <dbReference type="ARBA" id="ARBA00023012"/>
    </source>
</evidence>
<sequence>MIVGMNMENQVLIVEDEDSLSSYLKTELTFENYDVLVAGDGEEAMTEFTEHQDTLGVVLLDWMIPKLNGLEVLRRIRKQTATLPVIFMTARDYVGDKVAGLDNGADDYITKPFEIEELLARLRVIFRHEAQQLQVAPVYEIANLKLDTKSHQVTRDDSHVQLTQREYTLLLYLLQHKEETVTRDELLDNVWGVDFVGQTNIVDVYIRYLRNKVDRDHTPELIHTIRGVGYTLREEE</sequence>
<dbReference type="CDD" id="cd00383">
    <property type="entry name" value="trans_reg_C"/>
    <property type="match status" value="1"/>
</dbReference>
<dbReference type="InterPro" id="IPR039420">
    <property type="entry name" value="WalR-like"/>
</dbReference>
<accession>A0A0R1RL57</accession>
<dbReference type="GO" id="GO:0006355">
    <property type="term" value="P:regulation of DNA-templated transcription"/>
    <property type="evidence" value="ECO:0007669"/>
    <property type="project" value="InterPro"/>
</dbReference>
<evidence type="ECO:0000259" key="9">
    <source>
        <dbReference type="PROSITE" id="PS51755"/>
    </source>
</evidence>
<dbReference type="Gene3D" id="1.10.10.10">
    <property type="entry name" value="Winged helix-like DNA-binding domain superfamily/Winged helix DNA-binding domain"/>
    <property type="match status" value="1"/>
</dbReference>
<dbReference type="Proteomes" id="UP000051999">
    <property type="component" value="Unassembled WGS sequence"/>
</dbReference>
<dbReference type="InterPro" id="IPR001867">
    <property type="entry name" value="OmpR/PhoB-type_DNA-bd"/>
</dbReference>
<dbReference type="eggNOG" id="COG0745">
    <property type="taxonomic scope" value="Bacteria"/>
</dbReference>
<dbReference type="GO" id="GO:0032993">
    <property type="term" value="C:protein-DNA complex"/>
    <property type="evidence" value="ECO:0007669"/>
    <property type="project" value="TreeGrafter"/>
</dbReference>
<protein>
    <submittedName>
        <fullName evidence="10">Winged helix family two component transcriptional regulator</fullName>
    </submittedName>
</protein>
<feature type="domain" description="OmpR/PhoB-type" evidence="9">
    <location>
        <begin position="136"/>
        <end position="234"/>
    </location>
</feature>
<comment type="caution">
    <text evidence="10">The sequence shown here is derived from an EMBL/GenBank/DDBJ whole genome shotgun (WGS) entry which is preliminary data.</text>
</comment>
<dbReference type="EMBL" id="AZFF01000002">
    <property type="protein sequence ID" value="KRL56953.1"/>
    <property type="molecule type" value="Genomic_DNA"/>
</dbReference>
<dbReference type="SUPFAM" id="SSF52172">
    <property type="entry name" value="CheY-like"/>
    <property type="match status" value="1"/>
</dbReference>
<evidence type="ECO:0000313" key="11">
    <source>
        <dbReference type="Proteomes" id="UP000051999"/>
    </source>
</evidence>
<keyword evidence="4 7" id="KW-0238">DNA-binding</keyword>
<dbReference type="Gene3D" id="3.40.50.2300">
    <property type="match status" value="1"/>
</dbReference>
<dbReference type="GO" id="GO:0000156">
    <property type="term" value="F:phosphorelay response regulator activity"/>
    <property type="evidence" value="ECO:0007669"/>
    <property type="project" value="TreeGrafter"/>
</dbReference>
<organism evidence="10 11">
    <name type="scientific">Furfurilactobacillus rossiae DSM 15814</name>
    <dbReference type="NCBI Taxonomy" id="1114972"/>
    <lineage>
        <taxon>Bacteria</taxon>
        <taxon>Bacillati</taxon>
        <taxon>Bacillota</taxon>
        <taxon>Bacilli</taxon>
        <taxon>Lactobacillales</taxon>
        <taxon>Lactobacillaceae</taxon>
        <taxon>Furfurilactobacillus</taxon>
    </lineage>
</organism>